<protein>
    <submittedName>
        <fullName evidence="6">Glucuronoarabinoxylan endo-1,4-beta-xylanase</fullName>
        <ecNumber evidence="6">3.2.1.136</ecNumber>
    </submittedName>
</protein>
<dbReference type="Gene3D" id="2.60.40.1180">
    <property type="entry name" value="Golgi alpha-mannosidase II"/>
    <property type="match status" value="1"/>
</dbReference>
<keyword evidence="4 6" id="KW-0326">Glycosidase</keyword>
<evidence type="ECO:0000313" key="6">
    <source>
        <dbReference type="EMBL" id="ADQ80499.1"/>
    </source>
</evidence>
<organism evidence="6 7">
    <name type="scientific">Paludibacter propionicigenes (strain DSM 17365 / JCM 13257 / WB4)</name>
    <dbReference type="NCBI Taxonomy" id="694427"/>
    <lineage>
        <taxon>Bacteria</taxon>
        <taxon>Pseudomonadati</taxon>
        <taxon>Bacteroidota</taxon>
        <taxon>Bacteroidia</taxon>
        <taxon>Bacteroidales</taxon>
        <taxon>Paludibacteraceae</taxon>
        <taxon>Paludibacter</taxon>
    </lineage>
</organism>
<feature type="domain" description="Glycosyl hydrolase family 30 TIM-barrel" evidence="5">
    <location>
        <begin position="109"/>
        <end position="247"/>
    </location>
</feature>
<keyword evidence="3 4" id="KW-0378">Hydrolase</keyword>
<dbReference type="RefSeq" id="WP_013445868.1">
    <property type="nucleotide sequence ID" value="NC_014734.1"/>
</dbReference>
<dbReference type="HOGENOM" id="CLU_022864_2_0_10"/>
<dbReference type="PROSITE" id="PS51257">
    <property type="entry name" value="PROKAR_LIPOPROTEIN"/>
    <property type="match status" value="1"/>
</dbReference>
<reference evidence="6 7" key="2">
    <citation type="journal article" date="2011" name="Stand. Genomic Sci.">
        <title>Complete genome sequence of Paludibacter propionicigenes type strain (WB4).</title>
        <authorList>
            <person name="Gronow S."/>
            <person name="Munk C."/>
            <person name="Lapidus A."/>
            <person name="Nolan M."/>
            <person name="Lucas S."/>
            <person name="Hammon N."/>
            <person name="Deshpande S."/>
            <person name="Cheng J.F."/>
            <person name="Tapia R."/>
            <person name="Han C."/>
            <person name="Goodwin L."/>
            <person name="Pitluck S."/>
            <person name="Liolios K."/>
            <person name="Ivanova N."/>
            <person name="Mavromatis K."/>
            <person name="Mikhailova N."/>
            <person name="Pati A."/>
            <person name="Chen A."/>
            <person name="Palaniappan K."/>
            <person name="Land M."/>
            <person name="Hauser L."/>
            <person name="Chang Y.J."/>
            <person name="Jeffries C.D."/>
            <person name="Brambilla E."/>
            <person name="Rohde M."/>
            <person name="Goker M."/>
            <person name="Detter J.C."/>
            <person name="Woyke T."/>
            <person name="Bristow J."/>
            <person name="Eisen J.A."/>
            <person name="Markowitz V."/>
            <person name="Hugenholtz P."/>
            <person name="Kyrpides N.C."/>
            <person name="Klenk H.P."/>
        </authorList>
    </citation>
    <scope>NUCLEOTIDE SEQUENCE [LARGE SCALE GENOMIC DNA]</scope>
    <source>
        <strain evidence="7">DSM 17365 / JCM 13257 / WB4</strain>
    </source>
</reference>
<keyword evidence="2" id="KW-0732">Signal</keyword>
<dbReference type="GO" id="GO:0045493">
    <property type="term" value="P:xylan catabolic process"/>
    <property type="evidence" value="ECO:0007669"/>
    <property type="project" value="UniProtKB-KW"/>
</dbReference>
<evidence type="ECO:0000313" key="7">
    <source>
        <dbReference type="Proteomes" id="UP000008718"/>
    </source>
</evidence>
<evidence type="ECO:0000256" key="1">
    <source>
        <dbReference type="ARBA" id="ARBA00005382"/>
    </source>
</evidence>
<dbReference type="AlphaFoldDB" id="E4T705"/>
<dbReference type="STRING" id="694427.Palpr_2366"/>
<dbReference type="SUPFAM" id="SSF51011">
    <property type="entry name" value="Glycosyl hydrolase domain"/>
    <property type="match status" value="1"/>
</dbReference>
<evidence type="ECO:0000256" key="4">
    <source>
        <dbReference type="RuleBase" id="RU361188"/>
    </source>
</evidence>
<evidence type="ECO:0000259" key="5">
    <source>
        <dbReference type="Pfam" id="PF02055"/>
    </source>
</evidence>
<keyword evidence="7" id="KW-1185">Reference proteome</keyword>
<keyword evidence="6" id="KW-0119">Carbohydrate metabolism</keyword>
<proteinExistence type="inferred from homology"/>
<name>E4T705_PALPW</name>
<dbReference type="InterPro" id="IPR033453">
    <property type="entry name" value="Glyco_hydro_30_TIM-barrel"/>
</dbReference>
<dbReference type="Gene3D" id="3.20.20.80">
    <property type="entry name" value="Glycosidases"/>
    <property type="match status" value="1"/>
</dbReference>
<dbReference type="InterPro" id="IPR013780">
    <property type="entry name" value="Glyco_hydro_b"/>
</dbReference>
<dbReference type="InterPro" id="IPR001139">
    <property type="entry name" value="Glyco_hydro_30"/>
</dbReference>
<evidence type="ECO:0000256" key="3">
    <source>
        <dbReference type="ARBA" id="ARBA00022801"/>
    </source>
</evidence>
<dbReference type="KEGG" id="ppn:Palpr_2366"/>
<accession>E4T705</accession>
<evidence type="ECO:0000256" key="2">
    <source>
        <dbReference type="ARBA" id="ARBA00022729"/>
    </source>
</evidence>
<dbReference type="eggNOG" id="COG5520">
    <property type="taxonomic scope" value="Bacteria"/>
</dbReference>
<dbReference type="CAZy" id="GH30">
    <property type="family name" value="Glycoside Hydrolase Family 30"/>
</dbReference>
<keyword evidence="6" id="KW-0624">Polysaccharide degradation</keyword>
<dbReference type="PANTHER" id="PTHR11069:SF38">
    <property type="entry name" value="GLUCURONOXYLANASE XYNC"/>
    <property type="match status" value="1"/>
</dbReference>
<comment type="similarity">
    <text evidence="1 4">Belongs to the glycosyl hydrolase 30 family.</text>
</comment>
<dbReference type="OrthoDB" id="9806701at2"/>
<dbReference type="EMBL" id="CP002345">
    <property type="protein sequence ID" value="ADQ80499.1"/>
    <property type="molecule type" value="Genomic_DNA"/>
</dbReference>
<dbReference type="GO" id="GO:0004348">
    <property type="term" value="F:glucosylceramidase activity"/>
    <property type="evidence" value="ECO:0007669"/>
    <property type="project" value="InterPro"/>
</dbReference>
<keyword evidence="6" id="KW-0858">Xylan degradation</keyword>
<dbReference type="SUPFAM" id="SSF51445">
    <property type="entry name" value="(Trans)glycosidases"/>
    <property type="match status" value="1"/>
</dbReference>
<dbReference type="InterPro" id="IPR017853">
    <property type="entry name" value="GH"/>
</dbReference>
<dbReference type="Pfam" id="PF02055">
    <property type="entry name" value="Glyco_hydro_30"/>
    <property type="match status" value="1"/>
</dbReference>
<dbReference type="EC" id="3.2.1.136" evidence="6"/>
<reference key="1">
    <citation type="submission" date="2010-11" db="EMBL/GenBank/DDBJ databases">
        <title>The complete genome of Paludibacter propionicigenes DSM 17365.</title>
        <authorList>
            <consortium name="US DOE Joint Genome Institute (JGI-PGF)"/>
            <person name="Lucas S."/>
            <person name="Copeland A."/>
            <person name="Lapidus A."/>
            <person name="Bruce D."/>
            <person name="Goodwin L."/>
            <person name="Pitluck S."/>
            <person name="Kyrpides N."/>
            <person name="Mavromatis K."/>
            <person name="Ivanova N."/>
            <person name="Munk A.C."/>
            <person name="Brettin T."/>
            <person name="Detter J.C."/>
            <person name="Han C."/>
            <person name="Tapia R."/>
            <person name="Land M."/>
            <person name="Hauser L."/>
            <person name="Markowitz V."/>
            <person name="Cheng J.-F."/>
            <person name="Hugenholtz P."/>
            <person name="Woyke T."/>
            <person name="Wu D."/>
            <person name="Gronow S."/>
            <person name="Wellnitz S."/>
            <person name="Brambilla E."/>
            <person name="Klenk H.-P."/>
            <person name="Eisen J.A."/>
        </authorList>
    </citation>
    <scope>NUCLEOTIDE SEQUENCE</scope>
    <source>
        <strain>WB4</strain>
    </source>
</reference>
<dbReference type="Proteomes" id="UP000008718">
    <property type="component" value="Chromosome"/>
</dbReference>
<dbReference type="GO" id="GO:0016020">
    <property type="term" value="C:membrane"/>
    <property type="evidence" value="ECO:0007669"/>
    <property type="project" value="GOC"/>
</dbReference>
<gene>
    <name evidence="6" type="ordered locus">Palpr_2366</name>
</gene>
<dbReference type="GO" id="GO:0006665">
    <property type="term" value="P:sphingolipid metabolic process"/>
    <property type="evidence" value="ECO:0007669"/>
    <property type="project" value="InterPro"/>
</dbReference>
<sequence length="423" mass="46082">MTQKLIGYLSIACIVFTASCSKSENSPIYTPPPTVNDTVPSTTAGNAILNLTDEQQVIDGFGGSTAWNGALSDAQADALFGNSDNSQMGLSICRLRIDPNKYWDQEKSNAQKANARGAKVFASPWSPPVTMKTNNNVVQGALDPTKYADYALYLKSFGDYIKNAGVTLTAISIQNEPDWKPDYESCSWTGEEIAKFAKENAPAVGYPLMIGESLNFNPTMADPTLNDEAACANVSYIGGHLYGRDPFKYTNAIDKGKKIWMTEHYYDNANNNISVALSVAKEINACMNLNMNAYVWWWVLPLNGSICNLINENKAMTKNGCALAQYSKWVRPGFKRVYITPEPYTGICMSAYKNGNKTVIVIVNSCVVAIKQPITIQNGTITAFTPYETTATKNVAALSKIAVNNGTFSVNLKGQSITTLVSE</sequence>
<dbReference type="GO" id="GO:0033940">
    <property type="term" value="F:glucuronoarabinoxylan endo-1,4-beta-xylanase activity"/>
    <property type="evidence" value="ECO:0007669"/>
    <property type="project" value="UniProtKB-EC"/>
</dbReference>
<dbReference type="PANTHER" id="PTHR11069">
    <property type="entry name" value="GLUCOSYLCERAMIDASE"/>
    <property type="match status" value="1"/>
</dbReference>